<evidence type="ECO:0000313" key="1">
    <source>
        <dbReference type="EMBL" id="KAJ7379718.1"/>
    </source>
</evidence>
<name>A0A9W9ZFK0_9CNID</name>
<dbReference type="AlphaFoldDB" id="A0A9W9ZFK0"/>
<organism evidence="1 2">
    <name type="scientific">Desmophyllum pertusum</name>
    <dbReference type="NCBI Taxonomy" id="174260"/>
    <lineage>
        <taxon>Eukaryota</taxon>
        <taxon>Metazoa</taxon>
        <taxon>Cnidaria</taxon>
        <taxon>Anthozoa</taxon>
        <taxon>Hexacorallia</taxon>
        <taxon>Scleractinia</taxon>
        <taxon>Caryophylliina</taxon>
        <taxon>Caryophylliidae</taxon>
        <taxon>Desmophyllum</taxon>
    </lineage>
</organism>
<gene>
    <name evidence="1" type="ORF">OS493_014124</name>
</gene>
<sequence>MHYLMHYLDRVIAWVNYPYQESEECLIRAFWYMACIKKVDRPNIYSPTRFVTFVELSLF</sequence>
<proteinExistence type="predicted"/>
<dbReference type="EMBL" id="MU826356">
    <property type="protein sequence ID" value="KAJ7379718.1"/>
    <property type="molecule type" value="Genomic_DNA"/>
</dbReference>
<keyword evidence="2" id="KW-1185">Reference proteome</keyword>
<reference evidence="1" key="1">
    <citation type="submission" date="2023-01" db="EMBL/GenBank/DDBJ databases">
        <title>Genome assembly of the deep-sea coral Lophelia pertusa.</title>
        <authorList>
            <person name="Herrera S."/>
            <person name="Cordes E."/>
        </authorList>
    </citation>
    <scope>NUCLEOTIDE SEQUENCE</scope>
    <source>
        <strain evidence="1">USNM1676648</strain>
        <tissue evidence="1">Polyp</tissue>
    </source>
</reference>
<evidence type="ECO:0000313" key="2">
    <source>
        <dbReference type="Proteomes" id="UP001163046"/>
    </source>
</evidence>
<protein>
    <submittedName>
        <fullName evidence="1">Uncharacterized protein</fullName>
    </submittedName>
</protein>
<accession>A0A9W9ZFK0</accession>
<dbReference type="Proteomes" id="UP001163046">
    <property type="component" value="Unassembled WGS sequence"/>
</dbReference>
<comment type="caution">
    <text evidence="1">The sequence shown here is derived from an EMBL/GenBank/DDBJ whole genome shotgun (WGS) entry which is preliminary data.</text>
</comment>